<dbReference type="InterPro" id="IPR029063">
    <property type="entry name" value="SAM-dependent_MTases_sf"/>
</dbReference>
<organism evidence="5 6">
    <name type="scientific">Urbifossiella limnaea</name>
    <dbReference type="NCBI Taxonomy" id="2528023"/>
    <lineage>
        <taxon>Bacteria</taxon>
        <taxon>Pseudomonadati</taxon>
        <taxon>Planctomycetota</taxon>
        <taxon>Planctomycetia</taxon>
        <taxon>Gemmatales</taxon>
        <taxon>Gemmataceae</taxon>
        <taxon>Urbifossiella</taxon>
    </lineage>
</organism>
<evidence type="ECO:0000256" key="2">
    <source>
        <dbReference type="ARBA" id="ARBA00022679"/>
    </source>
</evidence>
<keyword evidence="1 5" id="KW-0489">Methyltransferase</keyword>
<proteinExistence type="predicted"/>
<dbReference type="Gene3D" id="3.40.50.150">
    <property type="entry name" value="Vaccinia Virus protein VP39"/>
    <property type="match status" value="1"/>
</dbReference>
<dbReference type="Pfam" id="PF13649">
    <property type="entry name" value="Methyltransf_25"/>
    <property type="match status" value="1"/>
</dbReference>
<protein>
    <submittedName>
        <fullName evidence="5">Demethylrebeccamycin-D-glucose O-methyltransferase</fullName>
        <ecNumber evidence="5">2.1.1.164</ecNumber>
    </submittedName>
</protein>
<evidence type="ECO:0000259" key="4">
    <source>
        <dbReference type="Pfam" id="PF13649"/>
    </source>
</evidence>
<dbReference type="InterPro" id="IPR041698">
    <property type="entry name" value="Methyltransf_25"/>
</dbReference>
<dbReference type="SUPFAM" id="SSF53335">
    <property type="entry name" value="S-adenosyl-L-methionine-dependent methyltransferases"/>
    <property type="match status" value="1"/>
</dbReference>
<dbReference type="RefSeq" id="WP_145240256.1">
    <property type="nucleotide sequence ID" value="NZ_CP036273.1"/>
</dbReference>
<reference evidence="5 6" key="1">
    <citation type="submission" date="2019-02" db="EMBL/GenBank/DDBJ databases">
        <title>Deep-cultivation of Planctomycetes and their phenomic and genomic characterization uncovers novel biology.</title>
        <authorList>
            <person name="Wiegand S."/>
            <person name="Jogler M."/>
            <person name="Boedeker C."/>
            <person name="Pinto D."/>
            <person name="Vollmers J."/>
            <person name="Rivas-Marin E."/>
            <person name="Kohn T."/>
            <person name="Peeters S.H."/>
            <person name="Heuer A."/>
            <person name="Rast P."/>
            <person name="Oberbeckmann S."/>
            <person name="Bunk B."/>
            <person name="Jeske O."/>
            <person name="Meyerdierks A."/>
            <person name="Storesund J.E."/>
            <person name="Kallscheuer N."/>
            <person name="Luecker S."/>
            <person name="Lage O.M."/>
            <person name="Pohl T."/>
            <person name="Merkel B.J."/>
            <person name="Hornburger P."/>
            <person name="Mueller R.-W."/>
            <person name="Bruemmer F."/>
            <person name="Labrenz M."/>
            <person name="Spormann A.M."/>
            <person name="Op den Camp H."/>
            <person name="Overmann J."/>
            <person name="Amann R."/>
            <person name="Jetten M.S.M."/>
            <person name="Mascher T."/>
            <person name="Medema M.H."/>
            <person name="Devos D.P."/>
            <person name="Kaster A.-K."/>
            <person name="Ovreas L."/>
            <person name="Rohde M."/>
            <person name="Galperin M.Y."/>
            <person name="Jogler C."/>
        </authorList>
    </citation>
    <scope>NUCLEOTIDE SEQUENCE [LARGE SCALE GENOMIC DNA]</scope>
    <source>
        <strain evidence="5 6">ETA_A1</strain>
    </source>
</reference>
<keyword evidence="3" id="KW-0949">S-adenosyl-L-methionine</keyword>
<keyword evidence="6" id="KW-1185">Reference proteome</keyword>
<evidence type="ECO:0000313" key="5">
    <source>
        <dbReference type="EMBL" id="QDU21368.1"/>
    </source>
</evidence>
<sequence>MSQPATDIDALKGRLKATWMAGDFGLIAKSYEAGAAEFVRRLGFAPGSRVLDVACGTGNLAVPAARAGAVVTGVDIATNLLEQARSRAAAEGLTARFDEGDAEKLSYPDASFDAVISMFGVIFAPRPELAAAELLRVCRPGGTIALANWTPGGFIGQVFKTIAGHVSPPAGMPSPLRWGDEATVRERLGAGTEQSLTKRMIRFEFPLTPTEVVEFWRVYYGPTCRAFEALSGEPGKQAALRADLEQLWTGHNQASPGATRVESEYLEVIATKT</sequence>
<dbReference type="PANTHER" id="PTHR43464:SF19">
    <property type="entry name" value="UBIQUINONE BIOSYNTHESIS O-METHYLTRANSFERASE, MITOCHONDRIAL"/>
    <property type="match status" value="1"/>
</dbReference>
<evidence type="ECO:0000256" key="1">
    <source>
        <dbReference type="ARBA" id="ARBA00022603"/>
    </source>
</evidence>
<dbReference type="GO" id="GO:0032259">
    <property type="term" value="P:methylation"/>
    <property type="evidence" value="ECO:0007669"/>
    <property type="project" value="UniProtKB-KW"/>
</dbReference>
<evidence type="ECO:0000256" key="3">
    <source>
        <dbReference type="ARBA" id="ARBA00022691"/>
    </source>
</evidence>
<dbReference type="OrthoDB" id="9772751at2"/>
<dbReference type="AlphaFoldDB" id="A0A517XV33"/>
<dbReference type="GO" id="GO:0102082">
    <property type="term" value="F:demethylrebeccamycin--D-glucose O-methyltransferase activity"/>
    <property type="evidence" value="ECO:0007669"/>
    <property type="project" value="UniProtKB-EC"/>
</dbReference>
<dbReference type="PANTHER" id="PTHR43464">
    <property type="entry name" value="METHYLTRANSFERASE"/>
    <property type="match status" value="1"/>
</dbReference>
<dbReference type="EMBL" id="CP036273">
    <property type="protein sequence ID" value="QDU21368.1"/>
    <property type="molecule type" value="Genomic_DNA"/>
</dbReference>
<name>A0A517XV33_9BACT</name>
<evidence type="ECO:0000313" key="6">
    <source>
        <dbReference type="Proteomes" id="UP000319576"/>
    </source>
</evidence>
<dbReference type="CDD" id="cd02440">
    <property type="entry name" value="AdoMet_MTases"/>
    <property type="match status" value="1"/>
</dbReference>
<keyword evidence="2 5" id="KW-0808">Transferase</keyword>
<dbReference type="KEGG" id="uli:ETAA1_33350"/>
<accession>A0A517XV33</accession>
<feature type="domain" description="Methyltransferase" evidence="4">
    <location>
        <begin position="50"/>
        <end position="142"/>
    </location>
</feature>
<dbReference type="EC" id="2.1.1.164" evidence="5"/>
<dbReference type="Proteomes" id="UP000319576">
    <property type="component" value="Chromosome"/>
</dbReference>
<gene>
    <name evidence="5" type="primary">rebM_3</name>
    <name evidence="5" type="ORF">ETAA1_33350</name>
</gene>